<dbReference type="Gene3D" id="3.20.20.80">
    <property type="entry name" value="Glycosidases"/>
    <property type="match status" value="1"/>
</dbReference>
<gene>
    <name evidence="8" type="ORF">SAPINGB_P005647</name>
</gene>
<dbReference type="PANTHER" id="PTHR31468">
    <property type="entry name" value="1,3-BETA-GLUCANOSYLTRANSFERASE GAS1"/>
    <property type="match status" value="1"/>
</dbReference>
<dbReference type="Proteomes" id="UP000398389">
    <property type="component" value="Unassembled WGS sequence"/>
</dbReference>
<dbReference type="GO" id="GO:0071970">
    <property type="term" value="P:fungal-type cell wall (1-&gt;3)-beta-D-glucan biosynthetic process"/>
    <property type="evidence" value="ECO:0007669"/>
    <property type="project" value="TreeGrafter"/>
</dbReference>
<keyword evidence="6" id="KW-0449">Lipoprotein</keyword>
<protein>
    <recommendedName>
        <fullName evidence="6">1,3-beta-glucanosyltransferase</fullName>
        <ecNumber evidence="6">2.4.1.-</ecNumber>
    </recommendedName>
</protein>
<dbReference type="EMBL" id="CABVLU010000004">
    <property type="protein sequence ID" value="VVT57291.1"/>
    <property type="molecule type" value="Genomic_DNA"/>
</dbReference>
<evidence type="ECO:0000256" key="2">
    <source>
        <dbReference type="ARBA" id="ARBA00007528"/>
    </source>
</evidence>
<keyword evidence="6" id="KW-0808">Transferase</keyword>
<keyword evidence="4 6" id="KW-0732">Signal</keyword>
<evidence type="ECO:0000313" key="8">
    <source>
        <dbReference type="EMBL" id="VVT57291.1"/>
    </source>
</evidence>
<evidence type="ECO:0000256" key="3">
    <source>
        <dbReference type="ARBA" id="ARBA00022622"/>
    </source>
</evidence>
<sequence length="503" mass="55134">MHFKSLITLQILLPLVFALIPIEVKNFRFIRPSTNASDEGEVVQIIGLDYQPGGSSGYDPNGDSDVLSDPDQILRDTYLFKQLGINTIRVYSLNPWINHDESMSILNAAGIYVILDVNNPFQSLARLHPADSYNSDYLNHIFGIVDAFKGYPNLLGFFAGNEVVNDAASAKLSPPYVRAIIRDLKDYIKLHANRTIPVGYSAADDKDLRDVMLMYLECQNGNDSSAADFYGLNSYEWCSGRDDWQSSGYGTLLETFKTTSIPIFLSEYGCNVNSPRSFDEVYDGLYANLSTVFSGGLVYEYSQQENDYGLVEIRDDGSIRIDQDYANLQAAYNKIVWKTEYESDVPDTSRPVCNSSYSKTITDLNANFNASFVLPACPDSSMLKNGGGNNNIGKIVDLSNNTSTYKIYNINGNTISNITVEFSEDNQINSPAGLSINDTQTNSSDSDSVSASNTLPSTSPTSSIEPSTSTGLASTSTSKAMASINSYGFGLFSFMLSGLIAFS</sequence>
<feature type="compositionally biased region" description="Low complexity" evidence="7">
    <location>
        <begin position="435"/>
        <end position="472"/>
    </location>
</feature>
<comment type="subcellular location">
    <subcellularLocation>
        <location evidence="6">Cell membrane</location>
        <topology evidence="6">Lipid-anchor</topology>
        <topology evidence="6">GPI-anchor</topology>
    </subcellularLocation>
    <subcellularLocation>
        <location evidence="1">Membrane</location>
        <topology evidence="1">Lipid-anchor</topology>
        <topology evidence="1">GPI-anchor</topology>
    </subcellularLocation>
</comment>
<dbReference type="Pfam" id="PF03198">
    <property type="entry name" value="Glyco_hydro_72"/>
    <property type="match status" value="1"/>
</dbReference>
<dbReference type="RefSeq" id="XP_031856252.1">
    <property type="nucleotide sequence ID" value="XM_032000361.1"/>
</dbReference>
<dbReference type="GO" id="GO:0016740">
    <property type="term" value="F:transferase activity"/>
    <property type="evidence" value="ECO:0007669"/>
    <property type="project" value="UniProtKB-KW"/>
</dbReference>
<evidence type="ECO:0000256" key="7">
    <source>
        <dbReference type="SAM" id="MobiDB-lite"/>
    </source>
</evidence>
<comment type="similarity">
    <text evidence="2 6">Belongs to the glycosyl hydrolase 72 family.</text>
</comment>
<evidence type="ECO:0000256" key="6">
    <source>
        <dbReference type="RuleBase" id="RU361209"/>
    </source>
</evidence>
<accession>A0A5E8C5P4</accession>
<reference evidence="8 9" key="1">
    <citation type="submission" date="2019-09" db="EMBL/GenBank/DDBJ databases">
        <authorList>
            <person name="Brejova B."/>
        </authorList>
    </citation>
    <scope>NUCLEOTIDE SEQUENCE [LARGE SCALE GENOMIC DNA]</scope>
</reference>
<keyword evidence="3 6" id="KW-0336">GPI-anchor</keyword>
<comment type="function">
    <text evidence="6">Splits internally a 1,3-beta-glucan molecule and transfers the newly generated reducing end (the donor) to the non-reducing end of another 1,3-beta-glucan molecule (the acceptor) forming a 1,3-beta linkage, resulting in the elongation of 1,3-beta-glucan chains in the cell wall.</text>
</comment>
<dbReference type="InterPro" id="IPR017853">
    <property type="entry name" value="GH"/>
</dbReference>
<dbReference type="PANTHER" id="PTHR31468:SF4">
    <property type="entry name" value="1,3-BETA-GLUCANOSYLTRANSFERASE GAS3-RELATED"/>
    <property type="match status" value="1"/>
</dbReference>
<evidence type="ECO:0000256" key="4">
    <source>
        <dbReference type="ARBA" id="ARBA00022729"/>
    </source>
</evidence>
<keyword evidence="9" id="KW-1185">Reference proteome</keyword>
<evidence type="ECO:0000313" key="9">
    <source>
        <dbReference type="Proteomes" id="UP000398389"/>
    </source>
</evidence>
<dbReference type="InterPro" id="IPR004886">
    <property type="entry name" value="Glucanosyltransferase"/>
</dbReference>
<dbReference type="GO" id="GO:0005886">
    <property type="term" value="C:plasma membrane"/>
    <property type="evidence" value="ECO:0007669"/>
    <property type="project" value="UniProtKB-SubCell"/>
</dbReference>
<dbReference type="GO" id="GO:0098552">
    <property type="term" value="C:side of membrane"/>
    <property type="evidence" value="ECO:0007669"/>
    <property type="project" value="UniProtKB-KW"/>
</dbReference>
<feature type="region of interest" description="Disordered" evidence="7">
    <location>
        <begin position="431"/>
        <end position="472"/>
    </location>
</feature>
<dbReference type="AlphaFoldDB" id="A0A5E8C5P4"/>
<name>A0A5E8C5P4_9ASCO</name>
<dbReference type="GeneID" id="43584461"/>
<proteinExistence type="inferred from homology"/>
<keyword evidence="5" id="KW-0325">Glycoprotein</keyword>
<evidence type="ECO:0000256" key="5">
    <source>
        <dbReference type="ARBA" id="ARBA00023180"/>
    </source>
</evidence>
<dbReference type="SUPFAM" id="SSF51445">
    <property type="entry name" value="(Trans)glycosidases"/>
    <property type="match status" value="1"/>
</dbReference>
<dbReference type="GO" id="GO:0031505">
    <property type="term" value="P:fungal-type cell wall organization"/>
    <property type="evidence" value="ECO:0007669"/>
    <property type="project" value="TreeGrafter"/>
</dbReference>
<dbReference type="OrthoDB" id="421038at2759"/>
<feature type="chain" id="PRO_5023152875" description="1,3-beta-glucanosyltransferase" evidence="6">
    <location>
        <begin position="19"/>
        <end position="503"/>
    </location>
</feature>
<keyword evidence="6" id="KW-0472">Membrane</keyword>
<evidence type="ECO:0000256" key="1">
    <source>
        <dbReference type="ARBA" id="ARBA00004589"/>
    </source>
</evidence>
<dbReference type="EC" id="2.4.1.-" evidence="6"/>
<feature type="signal peptide" evidence="6">
    <location>
        <begin position="1"/>
        <end position="18"/>
    </location>
</feature>
<organism evidence="8 9">
    <name type="scientific">Magnusiomyces paraingens</name>
    <dbReference type="NCBI Taxonomy" id="2606893"/>
    <lineage>
        <taxon>Eukaryota</taxon>
        <taxon>Fungi</taxon>
        <taxon>Dikarya</taxon>
        <taxon>Ascomycota</taxon>
        <taxon>Saccharomycotina</taxon>
        <taxon>Dipodascomycetes</taxon>
        <taxon>Dipodascales</taxon>
        <taxon>Dipodascaceae</taxon>
        <taxon>Magnusiomyces</taxon>
    </lineage>
</organism>